<keyword evidence="10" id="KW-0408">Iron</keyword>
<proteinExistence type="inferred from homology"/>
<dbReference type="InterPro" id="IPR058240">
    <property type="entry name" value="rSAM_sf"/>
</dbReference>
<dbReference type="Gene3D" id="3.20.20.70">
    <property type="entry name" value="Aldolase class I"/>
    <property type="match status" value="1"/>
</dbReference>
<dbReference type="CDD" id="cd01335">
    <property type="entry name" value="Radical_SAM"/>
    <property type="match status" value="1"/>
</dbReference>
<dbReference type="InterPro" id="IPR022462">
    <property type="entry name" value="EpmB"/>
</dbReference>
<keyword evidence="16" id="KW-1185">Reference proteome</keyword>
<dbReference type="SFLD" id="SFLDG01070">
    <property type="entry name" value="PLP-dependent"/>
    <property type="match status" value="1"/>
</dbReference>
<dbReference type="InterPro" id="IPR013785">
    <property type="entry name" value="Aldolase_TIM"/>
</dbReference>
<dbReference type="NCBIfam" id="TIGR00238">
    <property type="entry name" value="KamA family radical SAM protein"/>
    <property type="match status" value="1"/>
</dbReference>
<dbReference type="InterPro" id="IPR003739">
    <property type="entry name" value="Lys_aminomutase/Glu_NH3_mut"/>
</dbReference>
<gene>
    <name evidence="15" type="primary">epmB</name>
    <name evidence="15" type="ORF">NR989_08720</name>
</gene>
<dbReference type="RefSeq" id="WP_275594352.1">
    <property type="nucleotide sequence ID" value="NZ_CP102381.1"/>
</dbReference>
<keyword evidence="12" id="KW-0413">Isomerase</keyword>
<comment type="cofactor">
    <cofactor evidence="3">
        <name>[4Fe-4S] cluster</name>
        <dbReference type="ChEBI" id="CHEBI:49883"/>
    </cofactor>
</comment>
<evidence type="ECO:0000256" key="8">
    <source>
        <dbReference type="ARBA" id="ARBA00022723"/>
    </source>
</evidence>
<comment type="cofactor">
    <cofactor evidence="2">
        <name>pyridoxal 5'-phosphate</name>
        <dbReference type="ChEBI" id="CHEBI:597326"/>
    </cofactor>
</comment>
<evidence type="ECO:0000256" key="11">
    <source>
        <dbReference type="ARBA" id="ARBA00023014"/>
    </source>
</evidence>
<protein>
    <recommendedName>
        <fullName evidence="5">L-lysine 2,3-aminomutase</fullName>
    </recommendedName>
    <alternativeName>
        <fullName evidence="13">EF-P post-translational modification enzyme B</fullName>
    </alternativeName>
</protein>
<dbReference type="EMBL" id="CP102381">
    <property type="protein sequence ID" value="WEJ62095.1"/>
    <property type="molecule type" value="Genomic_DNA"/>
</dbReference>
<evidence type="ECO:0000313" key="16">
    <source>
        <dbReference type="Proteomes" id="UP001222275"/>
    </source>
</evidence>
<dbReference type="SUPFAM" id="SSF102114">
    <property type="entry name" value="Radical SAM enzymes"/>
    <property type="match status" value="1"/>
</dbReference>
<name>A0ABY8C815_9GAMM</name>
<accession>A0ABY8C815</accession>
<dbReference type="Pfam" id="PF13353">
    <property type="entry name" value="Fer4_12"/>
    <property type="match status" value="1"/>
</dbReference>
<evidence type="ECO:0000256" key="4">
    <source>
        <dbReference type="ARBA" id="ARBA00008703"/>
    </source>
</evidence>
<dbReference type="SFLD" id="SFLDS00029">
    <property type="entry name" value="Radical_SAM"/>
    <property type="match status" value="1"/>
</dbReference>
<dbReference type="NCBIfam" id="TIGR03821">
    <property type="entry name" value="EFP_modif_epmB"/>
    <property type="match status" value="1"/>
</dbReference>
<evidence type="ECO:0000256" key="5">
    <source>
        <dbReference type="ARBA" id="ARBA00022363"/>
    </source>
</evidence>
<dbReference type="PROSITE" id="PS51918">
    <property type="entry name" value="RADICAL_SAM"/>
    <property type="match status" value="1"/>
</dbReference>
<dbReference type="Proteomes" id="UP001222275">
    <property type="component" value="Chromosome"/>
</dbReference>
<keyword evidence="8" id="KW-0479">Metal-binding</keyword>
<evidence type="ECO:0000259" key="14">
    <source>
        <dbReference type="PROSITE" id="PS51918"/>
    </source>
</evidence>
<keyword evidence="9" id="KW-0663">Pyridoxal phosphate</keyword>
<evidence type="ECO:0000256" key="9">
    <source>
        <dbReference type="ARBA" id="ARBA00022898"/>
    </source>
</evidence>
<evidence type="ECO:0000256" key="7">
    <source>
        <dbReference type="ARBA" id="ARBA00022691"/>
    </source>
</evidence>
<reference evidence="15 16" key="1">
    <citation type="submission" date="2022-06" db="EMBL/GenBank/DDBJ databases">
        <title>Thiomicrohabdus sp. nov, an obligately chemolithoautotrophic, sulfur-oxidizing bacterium isolated from beach of Guanyin Mountain. Amoy.</title>
        <authorList>
            <person name="Zhu H."/>
        </authorList>
    </citation>
    <scope>NUCLEOTIDE SEQUENCE [LARGE SCALE GENOMIC DNA]</scope>
    <source>
        <strain evidence="15 16">XGS-01</strain>
    </source>
</reference>
<evidence type="ECO:0000256" key="1">
    <source>
        <dbReference type="ARBA" id="ARBA00001352"/>
    </source>
</evidence>
<evidence type="ECO:0000313" key="15">
    <source>
        <dbReference type="EMBL" id="WEJ62095.1"/>
    </source>
</evidence>
<sequence length="312" mass="35433">MSKALNHLCKTLKLSVNEIDYIEDKQFPLKVPQDFLEQITAGDLNDPLLKQVLPIKAEQAVSDGFSKDPVGDLLKNPSPALIHKYHGRVLLIASPKCDIHCRYCFRRHFPYQEQTNQRHWQQAIKAIAQDSSIHEVILSGGDPMSLNESILLGLIKDIEKIQHIKTLRIHSRTPIVVPSKAPQDALLDWAKHSRLNKVMVVHCNHKNELSDKTANLLEKYRKNGFQLLNQSVLLKDINDTSEILVALSHALFELGVLPYYLHQLDKVQGAQHFEVTDTKALELMKQIRQQLPGYLVPTLVREIAGQPNKTPL</sequence>
<dbReference type="PANTHER" id="PTHR30538">
    <property type="entry name" value="LYSINE 2,3-AMINOMUTASE-RELATED"/>
    <property type="match status" value="1"/>
</dbReference>
<keyword evidence="7" id="KW-0949">S-adenosyl-L-methionine</keyword>
<dbReference type="SFLD" id="SFLDF00314">
    <property type="entry name" value="L-lysine_2_3-aminomutase_(yjeK"/>
    <property type="match status" value="1"/>
</dbReference>
<dbReference type="InterPro" id="IPR007197">
    <property type="entry name" value="rSAM"/>
</dbReference>
<evidence type="ECO:0000256" key="3">
    <source>
        <dbReference type="ARBA" id="ARBA00001966"/>
    </source>
</evidence>
<keyword evidence="11" id="KW-0411">Iron-sulfur</keyword>
<evidence type="ECO:0000256" key="2">
    <source>
        <dbReference type="ARBA" id="ARBA00001933"/>
    </source>
</evidence>
<evidence type="ECO:0000256" key="6">
    <source>
        <dbReference type="ARBA" id="ARBA00022485"/>
    </source>
</evidence>
<feature type="domain" description="Radical SAM core" evidence="14">
    <location>
        <begin position="83"/>
        <end position="295"/>
    </location>
</feature>
<comment type="catalytic activity">
    <reaction evidence="1">
        <text>L-lysine = D-beta-lysine</text>
        <dbReference type="Rhea" id="RHEA:44148"/>
        <dbReference type="ChEBI" id="CHEBI:32551"/>
        <dbReference type="ChEBI" id="CHEBI:84138"/>
    </reaction>
</comment>
<evidence type="ECO:0000256" key="10">
    <source>
        <dbReference type="ARBA" id="ARBA00023004"/>
    </source>
</evidence>
<comment type="similarity">
    <text evidence="4">Belongs to the radical SAM superfamily. KamA family.</text>
</comment>
<dbReference type="PANTHER" id="PTHR30538:SF1">
    <property type="entry name" value="L-LYSINE 2,3-AMINOMUTASE"/>
    <property type="match status" value="1"/>
</dbReference>
<keyword evidence="6" id="KW-0004">4Fe-4S</keyword>
<evidence type="ECO:0000256" key="13">
    <source>
        <dbReference type="ARBA" id="ARBA00030756"/>
    </source>
</evidence>
<dbReference type="PIRSF" id="PIRSF004911">
    <property type="entry name" value="DUF160"/>
    <property type="match status" value="1"/>
</dbReference>
<organism evidence="15 16">
    <name type="scientific">Thiomicrorhabdus lithotrophica</name>
    <dbReference type="NCBI Taxonomy" id="2949997"/>
    <lineage>
        <taxon>Bacteria</taxon>
        <taxon>Pseudomonadati</taxon>
        <taxon>Pseudomonadota</taxon>
        <taxon>Gammaproteobacteria</taxon>
        <taxon>Thiotrichales</taxon>
        <taxon>Piscirickettsiaceae</taxon>
        <taxon>Thiomicrorhabdus</taxon>
    </lineage>
</organism>
<evidence type="ECO:0000256" key="12">
    <source>
        <dbReference type="ARBA" id="ARBA00023235"/>
    </source>
</evidence>